<dbReference type="GO" id="GO:0003677">
    <property type="term" value="F:DNA binding"/>
    <property type="evidence" value="ECO:0007669"/>
    <property type="project" value="UniProtKB-KW"/>
</dbReference>
<sequence length="461" mass="51215">MTWKPDSEKVLVSHTGHRLVRRTAFKFALDLTDEQESRCRQYAGAARLAYNHHIGRVKANLGQRAAELSYGMTATEMTPAVSWSKVAFINEMNAWKNGKAPDSPTSDGTGERGLLWRDSVCADVFECASVDAAESLGNWKSSKAGRRKGRKVGFPKFRAKRKDKPRFRLRSKSKPGETAPVRVTGPKRIRFSKLGEMRVHGCTKRLRRMITQGRFHVYSVSFSCEGGRWWASVEGVAAVFNRARRTARPMAGVVRWDKPAGLDRGVKDLAVIADVEGNVLHVESGVKALAAALTRLRAANKTLARTKPGSSGRAKAKQRLTRIHAWIAQLRAHSLHQLSWWLSHHLSALTMETLNITGMAGLRSLARRVADQAMGQLGTQIRYKADWYGLDLVDADRWYPSSKTCSGCGRIKRDLRLSERAYRCPIANGGCGLVLDRDVNAAINVARWPAKRPPQPIRAGA</sequence>
<dbReference type="RefSeq" id="WP_097326668.1">
    <property type="nucleotide sequence ID" value="NZ_OBDY01000023.1"/>
</dbReference>
<comment type="similarity">
    <text evidence="1">In the C-terminal section; belongs to the transposase 35 family.</text>
</comment>
<evidence type="ECO:0000256" key="7">
    <source>
        <dbReference type="SAM" id="MobiDB-lite"/>
    </source>
</evidence>
<dbReference type="NCBIfam" id="NF040570">
    <property type="entry name" value="guided_TnpB"/>
    <property type="match status" value="1"/>
</dbReference>
<dbReference type="GO" id="GO:0032196">
    <property type="term" value="P:transposition"/>
    <property type="evidence" value="ECO:0007669"/>
    <property type="project" value="UniProtKB-KW"/>
</dbReference>
<feature type="compositionally biased region" description="Basic residues" evidence="7">
    <location>
        <begin position="162"/>
        <end position="173"/>
    </location>
</feature>
<name>A0A285JQD3_9ACTN</name>
<evidence type="ECO:0000256" key="3">
    <source>
        <dbReference type="ARBA" id="ARBA00022723"/>
    </source>
</evidence>
<dbReference type="Proteomes" id="UP000219612">
    <property type="component" value="Unassembled WGS sequence"/>
</dbReference>
<dbReference type="OrthoDB" id="6230307at2"/>
<keyword evidence="5" id="KW-0238">DNA-binding</keyword>
<dbReference type="EMBL" id="OBDY01000023">
    <property type="protein sequence ID" value="SNY62525.1"/>
    <property type="molecule type" value="Genomic_DNA"/>
</dbReference>
<keyword evidence="2" id="KW-0815">Transposition</keyword>
<dbReference type="GO" id="GO:0046872">
    <property type="term" value="F:metal ion binding"/>
    <property type="evidence" value="ECO:0007669"/>
    <property type="project" value="UniProtKB-KW"/>
</dbReference>
<keyword evidence="4" id="KW-0862">Zinc</keyword>
<evidence type="ECO:0000256" key="1">
    <source>
        <dbReference type="ARBA" id="ARBA00008761"/>
    </source>
</evidence>
<evidence type="ECO:0000259" key="8">
    <source>
        <dbReference type="Pfam" id="PF01385"/>
    </source>
</evidence>
<organism evidence="11 12">
    <name type="scientific">Paractinoplanes atraurantiacus</name>
    <dbReference type="NCBI Taxonomy" id="1036182"/>
    <lineage>
        <taxon>Bacteria</taxon>
        <taxon>Bacillati</taxon>
        <taxon>Actinomycetota</taxon>
        <taxon>Actinomycetes</taxon>
        <taxon>Micromonosporales</taxon>
        <taxon>Micromonosporaceae</taxon>
        <taxon>Paractinoplanes</taxon>
    </lineage>
</organism>
<proteinExistence type="inferred from homology"/>
<dbReference type="Pfam" id="PF07282">
    <property type="entry name" value="Cas12f1-like_TNB"/>
    <property type="match status" value="1"/>
</dbReference>
<evidence type="ECO:0000313" key="12">
    <source>
        <dbReference type="Proteomes" id="UP000219612"/>
    </source>
</evidence>
<feature type="domain" description="Cas12f1-like TNB" evidence="9">
    <location>
        <begin position="375"/>
        <end position="445"/>
    </location>
</feature>
<dbReference type="Pfam" id="PF01385">
    <property type="entry name" value="OrfB_IS605"/>
    <property type="match status" value="1"/>
</dbReference>
<evidence type="ECO:0000256" key="6">
    <source>
        <dbReference type="ARBA" id="ARBA00023172"/>
    </source>
</evidence>
<evidence type="ECO:0000256" key="4">
    <source>
        <dbReference type="ARBA" id="ARBA00022833"/>
    </source>
</evidence>
<gene>
    <name evidence="11" type="ORF">SAMN05421748_123168</name>
</gene>
<dbReference type="GO" id="GO:0006310">
    <property type="term" value="P:DNA recombination"/>
    <property type="evidence" value="ECO:0007669"/>
    <property type="project" value="UniProtKB-KW"/>
</dbReference>
<reference evidence="11 12" key="1">
    <citation type="submission" date="2017-09" db="EMBL/GenBank/DDBJ databases">
        <authorList>
            <person name="Ehlers B."/>
            <person name="Leendertz F.H."/>
        </authorList>
    </citation>
    <scope>NUCLEOTIDE SEQUENCE [LARGE SCALE GENOMIC DNA]</scope>
    <source>
        <strain evidence="11 12">CGMCC 4.6857</strain>
    </source>
</reference>
<evidence type="ECO:0000259" key="9">
    <source>
        <dbReference type="Pfam" id="PF07282"/>
    </source>
</evidence>
<feature type="domain" description="Probable transposase IS891/IS1136/IS1341" evidence="8">
    <location>
        <begin position="258"/>
        <end position="361"/>
    </location>
</feature>
<dbReference type="InterPro" id="IPR021027">
    <property type="entry name" value="Transposase_put_HTH"/>
</dbReference>
<evidence type="ECO:0000259" key="10">
    <source>
        <dbReference type="Pfam" id="PF12323"/>
    </source>
</evidence>
<keyword evidence="6" id="KW-0233">DNA recombination</keyword>
<dbReference type="Pfam" id="PF12323">
    <property type="entry name" value="HTH_OrfB_IS605"/>
    <property type="match status" value="1"/>
</dbReference>
<dbReference type="InterPro" id="IPR010095">
    <property type="entry name" value="Cas12f1-like_TNB"/>
</dbReference>
<feature type="region of interest" description="Disordered" evidence="7">
    <location>
        <begin position="162"/>
        <end position="182"/>
    </location>
</feature>
<evidence type="ECO:0000313" key="11">
    <source>
        <dbReference type="EMBL" id="SNY62525.1"/>
    </source>
</evidence>
<dbReference type="InterPro" id="IPR001959">
    <property type="entry name" value="Transposase"/>
</dbReference>
<dbReference type="AlphaFoldDB" id="A0A285JQD3"/>
<accession>A0A285JQD3</accession>
<evidence type="ECO:0000256" key="5">
    <source>
        <dbReference type="ARBA" id="ARBA00023125"/>
    </source>
</evidence>
<protein>
    <submittedName>
        <fullName evidence="11">Putative transposase</fullName>
    </submittedName>
</protein>
<evidence type="ECO:0000256" key="2">
    <source>
        <dbReference type="ARBA" id="ARBA00022578"/>
    </source>
</evidence>
<feature type="domain" description="Transposase putative helix-turn-helix" evidence="10">
    <location>
        <begin position="23"/>
        <end position="54"/>
    </location>
</feature>
<keyword evidence="12" id="KW-1185">Reference proteome</keyword>
<keyword evidence="3" id="KW-0479">Metal-binding</keyword>